<gene>
    <name evidence="1" type="ORF">DW068_15320</name>
</gene>
<dbReference type="Proteomes" id="UP000283497">
    <property type="component" value="Unassembled WGS sequence"/>
</dbReference>
<name>A0A415G3H4_9FIRM</name>
<protein>
    <submittedName>
        <fullName evidence="1">Uncharacterized protein</fullName>
    </submittedName>
</protein>
<sequence>MGEIFNLDDMIKKEMKGFKKDENSSAKPSEYLREYADTLQELAEIIRSYLDIADEYLQDMIGQTKLDYRDFCIEEDDIEVFLESITDSNLAPVIYMNHAADGKVYRATICLLETSEKFVDVKGSLEMYDSKKVFAFDFDSNTWILAAEDKLSDTMQEILNSNSLESHILQEIILATNGRLDEKKYAAIKKNYAPLFALYNQVHNYMIPVCELDNTEKRCSLYLEPRDPFRIGFRIGYEKNMYVLYQYLDPFDFSEDEELWITNGKEPEIYLKEIDRISDCKSVVKQLCSMANRYADDLIFTVPLSFECFTETSNVKKIGKRIYFTSGEDRELFEKEKKNLAGLKGVVNSFHRMVFE</sequence>
<evidence type="ECO:0000313" key="1">
    <source>
        <dbReference type="EMBL" id="RHK33714.1"/>
    </source>
</evidence>
<dbReference type="AlphaFoldDB" id="A0A415G3H4"/>
<comment type="caution">
    <text evidence="1">The sequence shown here is derived from an EMBL/GenBank/DDBJ whole genome shotgun (WGS) entry which is preliminary data.</text>
</comment>
<proteinExistence type="predicted"/>
<reference evidence="1 2" key="1">
    <citation type="submission" date="2018-08" db="EMBL/GenBank/DDBJ databases">
        <title>A genome reference for cultivated species of the human gut microbiota.</title>
        <authorList>
            <person name="Zou Y."/>
            <person name="Xue W."/>
            <person name="Luo G."/>
        </authorList>
    </citation>
    <scope>NUCLEOTIDE SEQUENCE [LARGE SCALE GENOMIC DNA]</scope>
    <source>
        <strain evidence="1 2">AF45-14BH</strain>
    </source>
</reference>
<dbReference type="RefSeq" id="WP_118315215.1">
    <property type="nucleotide sequence ID" value="NZ_QRNJ01000087.1"/>
</dbReference>
<accession>A0A415G3H4</accession>
<dbReference type="EMBL" id="QRNJ01000087">
    <property type="protein sequence ID" value="RHK33714.1"/>
    <property type="molecule type" value="Genomic_DNA"/>
</dbReference>
<evidence type="ECO:0000313" key="2">
    <source>
        <dbReference type="Proteomes" id="UP000283497"/>
    </source>
</evidence>
<organism evidence="1 2">
    <name type="scientific">Anaerobutyricum hallii</name>
    <dbReference type="NCBI Taxonomy" id="39488"/>
    <lineage>
        <taxon>Bacteria</taxon>
        <taxon>Bacillati</taxon>
        <taxon>Bacillota</taxon>
        <taxon>Clostridia</taxon>
        <taxon>Lachnospirales</taxon>
        <taxon>Lachnospiraceae</taxon>
        <taxon>Anaerobutyricum</taxon>
    </lineage>
</organism>